<dbReference type="RefSeq" id="WP_096381202.1">
    <property type="nucleotide sequence ID" value="NZ_AP017457.1"/>
</dbReference>
<dbReference type="GeneID" id="80451788"/>
<dbReference type="PIRSF" id="PIRSF028754">
    <property type="entry name" value="UCP028754"/>
    <property type="match status" value="1"/>
</dbReference>
<evidence type="ECO:0000313" key="2">
    <source>
        <dbReference type="Proteomes" id="UP000243847"/>
    </source>
</evidence>
<proteinExistence type="predicted"/>
<accession>A0A173LWB0</accession>
<reference evidence="1 2" key="1">
    <citation type="journal article" date="2016" name="Genome Announc.">
        <title>Complete Genome Sequence of Aurantimicrobium minutum Type Strain KNCT, a Planktonic Ultramicrobacterium Isolated from River Water.</title>
        <authorList>
            <person name="Nakai R."/>
            <person name="Fujisawa T."/>
            <person name="Nakamura Y."/>
            <person name="Nishide H."/>
            <person name="Uchiyama I."/>
            <person name="Baba T."/>
            <person name="Toyoda A."/>
            <person name="Fujiyama A."/>
            <person name="Naganuma T."/>
            <person name="Niki H."/>
        </authorList>
    </citation>
    <scope>NUCLEOTIDE SEQUENCE [LARGE SCALE GENOMIC DNA]</scope>
    <source>
        <strain evidence="1 2">KNC</strain>
    </source>
</reference>
<dbReference type="InterPro" id="IPR038389">
    <property type="entry name" value="PSMG2_sf"/>
</dbReference>
<dbReference type="InterPro" id="IPR008492">
    <property type="entry name" value="Rv2714-like"/>
</dbReference>
<dbReference type="InterPro" id="IPR019151">
    <property type="entry name" value="Proteasome_assmbl_chaperone_2"/>
</dbReference>
<dbReference type="AlphaFoldDB" id="A0A173LWB0"/>
<gene>
    <name evidence="1" type="ORF">AUMI_15970</name>
</gene>
<dbReference type="Proteomes" id="UP000243847">
    <property type="component" value="Chromosome sequence1"/>
</dbReference>
<organism evidence="1 2">
    <name type="scientific">Aurantimicrobium minutum</name>
    <dbReference type="NCBI Taxonomy" id="708131"/>
    <lineage>
        <taxon>Bacteria</taxon>
        <taxon>Bacillati</taxon>
        <taxon>Actinomycetota</taxon>
        <taxon>Actinomycetes</taxon>
        <taxon>Micrococcales</taxon>
        <taxon>Microbacteriaceae</taxon>
        <taxon>Aurantimicrobium</taxon>
    </lineage>
</organism>
<protein>
    <submittedName>
        <fullName evidence="1">UmuC protein</fullName>
    </submittedName>
</protein>
<dbReference type="Gene3D" id="3.40.50.10900">
    <property type="entry name" value="PAC-like subunit"/>
    <property type="match status" value="1"/>
</dbReference>
<dbReference type="Pfam" id="PF09754">
    <property type="entry name" value="PAC2"/>
    <property type="match status" value="1"/>
</dbReference>
<evidence type="ECO:0000313" key="1">
    <source>
        <dbReference type="EMBL" id="BAU99139.1"/>
    </source>
</evidence>
<dbReference type="EMBL" id="AP017457">
    <property type="protein sequence ID" value="BAU99139.1"/>
    <property type="molecule type" value="Genomic_DNA"/>
</dbReference>
<sequence>MNKDRHPFRGRLLVVAFEGWNDAGEAASSAVRTLQEQLDVVPLHTVDPETYYDFQFNRPVIGFDDDGNRSLTWPTSILYAPMVPSDVIEEIVEDNLLDVTGTNSGNIYLLQGVEPSRNWLTFTNEILDIALAADISAIVLLGAMLADVPHTRPISTFVSSENAAVRHELDVERSSYEGPVGILSVIAAAAEEADIPTVAIWASVPHYVHQSPSPKATLALIDKLEEIVDVVIPRGELVEEAAAWEENINKLAAEDEDMSAYIAQLEQARDMVDSPEATGESLAQEFERFLRSTDKPGPDGNEPPKGV</sequence>
<dbReference type="OrthoDB" id="150941at2"/>
<dbReference type="KEGG" id="amin:AUMI_15970"/>
<name>A0A173LWB0_9MICO</name>
<dbReference type="SUPFAM" id="SSF159659">
    <property type="entry name" value="Cgl1923-like"/>
    <property type="match status" value="1"/>
</dbReference>